<keyword evidence="9" id="KW-0975">Bacterial flagellum</keyword>
<dbReference type="PANTHER" id="PTHR30534">
    <property type="entry name" value="FLAGELLAR MOTOR SWITCH PROTEIN FLIG"/>
    <property type="match status" value="1"/>
</dbReference>
<evidence type="ECO:0000259" key="12">
    <source>
        <dbReference type="Pfam" id="PF14842"/>
    </source>
</evidence>
<evidence type="ECO:0000256" key="3">
    <source>
        <dbReference type="ARBA" id="ARBA00010299"/>
    </source>
</evidence>
<proteinExistence type="inferred from homology"/>
<accession>A0A1U7M8W0</accession>
<organism evidence="13 14">
    <name type="scientific">Tissierella creatinophila DSM 6911</name>
    <dbReference type="NCBI Taxonomy" id="1123403"/>
    <lineage>
        <taxon>Bacteria</taxon>
        <taxon>Bacillati</taxon>
        <taxon>Bacillota</taxon>
        <taxon>Tissierellia</taxon>
        <taxon>Tissierellales</taxon>
        <taxon>Tissierellaceae</taxon>
        <taxon>Tissierella</taxon>
    </lineage>
</organism>
<evidence type="ECO:0000256" key="2">
    <source>
        <dbReference type="ARBA" id="ARBA00004413"/>
    </source>
</evidence>
<evidence type="ECO:0000256" key="1">
    <source>
        <dbReference type="ARBA" id="ARBA00004117"/>
    </source>
</evidence>
<keyword evidence="6" id="KW-0145">Chemotaxis</keyword>
<dbReference type="GO" id="GO:0071973">
    <property type="term" value="P:bacterial-type flagellum-dependent cell motility"/>
    <property type="evidence" value="ECO:0007669"/>
    <property type="project" value="InterPro"/>
</dbReference>
<dbReference type="FunFam" id="1.10.220.30:FF:000001">
    <property type="entry name" value="Flagellar motor switch protein FliG"/>
    <property type="match status" value="1"/>
</dbReference>
<protein>
    <recommendedName>
        <fullName evidence="4">Flagellar motor switch protein FliG</fullName>
    </recommendedName>
</protein>
<dbReference type="AlphaFoldDB" id="A0A1U7M8W0"/>
<dbReference type="PRINTS" id="PR00954">
    <property type="entry name" value="FLGMOTORFLIG"/>
</dbReference>
<dbReference type="InterPro" id="IPR023087">
    <property type="entry name" value="Flg_Motor_Flig_C"/>
</dbReference>
<keyword evidence="13" id="KW-0282">Flagellum</keyword>
<evidence type="ECO:0000256" key="5">
    <source>
        <dbReference type="ARBA" id="ARBA00022475"/>
    </source>
</evidence>
<name>A0A1U7M8W0_TISCR</name>
<dbReference type="InterPro" id="IPR032779">
    <property type="entry name" value="FliG_M"/>
</dbReference>
<comment type="caution">
    <text evidence="13">The sequence shown here is derived from an EMBL/GenBank/DDBJ whole genome shotgun (WGS) entry which is preliminary data.</text>
</comment>
<dbReference type="SUPFAM" id="SSF48029">
    <property type="entry name" value="FliG"/>
    <property type="match status" value="2"/>
</dbReference>
<dbReference type="GO" id="GO:0009425">
    <property type="term" value="C:bacterial-type flagellum basal body"/>
    <property type="evidence" value="ECO:0007669"/>
    <property type="project" value="UniProtKB-SubCell"/>
</dbReference>
<evidence type="ECO:0000256" key="7">
    <source>
        <dbReference type="ARBA" id="ARBA00022779"/>
    </source>
</evidence>
<keyword evidence="5" id="KW-1003">Cell membrane</keyword>
<feature type="domain" description="Flagellar motor switch protein FliG middle" evidence="11">
    <location>
        <begin position="116"/>
        <end position="189"/>
    </location>
</feature>
<gene>
    <name evidence="13" type="primary">fliG</name>
    <name evidence="13" type="ORF">TICRE_02870</name>
</gene>
<evidence type="ECO:0000256" key="4">
    <source>
        <dbReference type="ARBA" id="ARBA00021870"/>
    </source>
</evidence>
<dbReference type="EMBL" id="LTDM01000003">
    <property type="protein sequence ID" value="OLS03774.1"/>
    <property type="molecule type" value="Genomic_DNA"/>
</dbReference>
<dbReference type="PANTHER" id="PTHR30534:SF0">
    <property type="entry name" value="FLAGELLAR MOTOR SWITCH PROTEIN FLIG"/>
    <property type="match status" value="1"/>
</dbReference>
<dbReference type="NCBIfam" id="TIGR00207">
    <property type="entry name" value="fliG"/>
    <property type="match status" value="1"/>
</dbReference>
<dbReference type="Gene3D" id="1.10.220.30">
    <property type="match status" value="3"/>
</dbReference>
<evidence type="ECO:0000256" key="6">
    <source>
        <dbReference type="ARBA" id="ARBA00022500"/>
    </source>
</evidence>
<keyword evidence="13" id="KW-0966">Cell projection</keyword>
<dbReference type="InterPro" id="IPR011002">
    <property type="entry name" value="FliG_a-hlx"/>
</dbReference>
<evidence type="ECO:0000259" key="10">
    <source>
        <dbReference type="Pfam" id="PF01706"/>
    </source>
</evidence>
<evidence type="ECO:0000256" key="9">
    <source>
        <dbReference type="ARBA" id="ARBA00023143"/>
    </source>
</evidence>
<dbReference type="Pfam" id="PF14841">
    <property type="entry name" value="FliG_M"/>
    <property type="match status" value="1"/>
</dbReference>
<keyword evidence="13" id="KW-0969">Cilium</keyword>
<dbReference type="Proteomes" id="UP000186112">
    <property type="component" value="Unassembled WGS sequence"/>
</dbReference>
<dbReference type="GO" id="GO:0003774">
    <property type="term" value="F:cytoskeletal motor activity"/>
    <property type="evidence" value="ECO:0007669"/>
    <property type="project" value="InterPro"/>
</dbReference>
<feature type="domain" description="Flagellar motor switch protein FliG C-terminal" evidence="10">
    <location>
        <begin position="219"/>
        <end position="325"/>
    </location>
</feature>
<dbReference type="Pfam" id="PF01706">
    <property type="entry name" value="FliG_C"/>
    <property type="match status" value="1"/>
</dbReference>
<dbReference type="Pfam" id="PF14842">
    <property type="entry name" value="FliG_N"/>
    <property type="match status" value="1"/>
</dbReference>
<dbReference type="InterPro" id="IPR028263">
    <property type="entry name" value="FliG_N"/>
</dbReference>
<dbReference type="RefSeq" id="WP_075724379.1">
    <property type="nucleotide sequence ID" value="NZ_LTDM01000003.1"/>
</dbReference>
<keyword evidence="7" id="KW-0283">Flagellar rotation</keyword>
<dbReference type="GO" id="GO:0006935">
    <property type="term" value="P:chemotaxis"/>
    <property type="evidence" value="ECO:0007669"/>
    <property type="project" value="UniProtKB-KW"/>
</dbReference>
<keyword evidence="8" id="KW-0472">Membrane</keyword>
<evidence type="ECO:0000313" key="13">
    <source>
        <dbReference type="EMBL" id="OLS03774.1"/>
    </source>
</evidence>
<evidence type="ECO:0000256" key="8">
    <source>
        <dbReference type="ARBA" id="ARBA00023136"/>
    </source>
</evidence>
<evidence type="ECO:0000313" key="14">
    <source>
        <dbReference type="Proteomes" id="UP000186112"/>
    </source>
</evidence>
<comment type="subcellular location">
    <subcellularLocation>
        <location evidence="1">Bacterial flagellum basal body</location>
    </subcellularLocation>
    <subcellularLocation>
        <location evidence="2">Cell membrane</location>
        <topology evidence="2">Peripheral membrane protein</topology>
        <orientation evidence="2">Cytoplasmic side</orientation>
    </subcellularLocation>
</comment>
<dbReference type="InterPro" id="IPR000090">
    <property type="entry name" value="Flg_Motor_Flig"/>
</dbReference>
<reference evidence="13 14" key="1">
    <citation type="submission" date="2016-02" db="EMBL/GenBank/DDBJ databases">
        <title>Genome sequence of Tissierella creatinophila DSM 6911.</title>
        <authorList>
            <person name="Poehlein A."/>
            <person name="Daniel R."/>
        </authorList>
    </citation>
    <scope>NUCLEOTIDE SEQUENCE [LARGE SCALE GENOMIC DNA]</scope>
    <source>
        <strain evidence="13 14">DSM 6911</strain>
    </source>
</reference>
<dbReference type="OrthoDB" id="9780302at2"/>
<dbReference type="GO" id="GO:0005886">
    <property type="term" value="C:plasma membrane"/>
    <property type="evidence" value="ECO:0007669"/>
    <property type="project" value="UniProtKB-SubCell"/>
</dbReference>
<dbReference type="PIRSF" id="PIRSF003161">
    <property type="entry name" value="FliG"/>
    <property type="match status" value="1"/>
</dbReference>
<evidence type="ECO:0000259" key="11">
    <source>
        <dbReference type="Pfam" id="PF14841"/>
    </source>
</evidence>
<keyword evidence="14" id="KW-1185">Reference proteome</keyword>
<sequence>MAKKNDGIRKAAILLIALGPDTSSQILKRLPNNLIQQVTYEIANIDYVEPHEKNEILQNFVDMVSARQYVLDGGFDYAKNLLNKALGTQKAKEVMDVLTQIQQRERPFAIARKADPAQLTNLLLGEHPQTIALIMCYMQPEKAALVLSELPRELQIEISERICNINRASPEVIARIEKIMEAKFSNLIENDMETVGGVNTLVDILNSVDRSTEKNIIGDLEKTDLELAETIKASLFVFEDIVTLDKGSVQRILREVSNEDLAIALKGASEEVYTTIFSNMSQRAAEMLKEDIKFMGPVRISTVEESQQKIVGVIRRLEEAGEIVIARGDQDGVIV</sequence>
<feature type="domain" description="Flagellar motor switch protein FliG N-terminal" evidence="12">
    <location>
        <begin position="7"/>
        <end position="104"/>
    </location>
</feature>
<comment type="similarity">
    <text evidence="3">Belongs to the FliG family.</text>
</comment>